<dbReference type="Proteomes" id="UP000218887">
    <property type="component" value="Unassembled WGS sequence"/>
</dbReference>
<evidence type="ECO:0000256" key="5">
    <source>
        <dbReference type="ARBA" id="ARBA00022927"/>
    </source>
</evidence>
<dbReference type="GO" id="GO:0015031">
    <property type="term" value="P:protein transport"/>
    <property type="evidence" value="ECO:0007669"/>
    <property type="project" value="UniProtKB-KW"/>
</dbReference>
<comment type="caution">
    <text evidence="10">The sequence shown here is derived from an EMBL/GenBank/DDBJ whole genome shotgun (WGS) entry which is preliminary data.</text>
</comment>
<dbReference type="PANTHER" id="PTHR34982">
    <property type="entry name" value="YOP PROTEINS TRANSLOCATION PROTEIN L"/>
    <property type="match status" value="1"/>
</dbReference>
<dbReference type="Pfam" id="PF02108">
    <property type="entry name" value="FliH"/>
    <property type="match status" value="1"/>
</dbReference>
<dbReference type="GO" id="GO:0044781">
    <property type="term" value="P:bacterial-type flagellum organization"/>
    <property type="evidence" value="ECO:0007669"/>
    <property type="project" value="UniProtKB-KW"/>
</dbReference>
<dbReference type="NCBIfam" id="TIGR03825">
    <property type="entry name" value="FliH_bacil"/>
    <property type="match status" value="1"/>
</dbReference>
<evidence type="ECO:0000313" key="11">
    <source>
        <dbReference type="Proteomes" id="UP000218887"/>
    </source>
</evidence>
<keyword evidence="10" id="KW-0969">Cilium</keyword>
<dbReference type="InterPro" id="IPR051472">
    <property type="entry name" value="T3SS_Stator/FliH"/>
</dbReference>
<feature type="domain" description="Flagellar assembly protein FliH/Type III secretion system HrpE" evidence="9">
    <location>
        <begin position="139"/>
        <end position="264"/>
    </location>
</feature>
<keyword evidence="3" id="KW-0813">Transport</keyword>
<evidence type="ECO:0000256" key="3">
    <source>
        <dbReference type="ARBA" id="ARBA00022448"/>
    </source>
</evidence>
<gene>
    <name evidence="10" type="primary">fliH</name>
    <name evidence="10" type="ORF">CIL05_08975</name>
</gene>
<keyword evidence="5" id="KW-0653">Protein transport</keyword>
<dbReference type="InterPro" id="IPR018035">
    <property type="entry name" value="Flagellar_FliH/T3SS_HrpE"/>
</dbReference>
<keyword evidence="8" id="KW-0175">Coiled coil</keyword>
<evidence type="ECO:0000256" key="1">
    <source>
        <dbReference type="ARBA" id="ARBA00003041"/>
    </source>
</evidence>
<dbReference type="PANTHER" id="PTHR34982:SF1">
    <property type="entry name" value="FLAGELLAR ASSEMBLY PROTEIN FLIH"/>
    <property type="match status" value="1"/>
</dbReference>
<feature type="coiled-coil region" evidence="8">
    <location>
        <begin position="63"/>
        <end position="112"/>
    </location>
</feature>
<protein>
    <recommendedName>
        <fullName evidence="7">Flagellar assembly protein FliH</fullName>
    </recommendedName>
</protein>
<dbReference type="InterPro" id="IPR022524">
    <property type="entry name" value="FliH_Bacilli"/>
</dbReference>
<dbReference type="OrthoDB" id="19020at2"/>
<dbReference type="EMBL" id="NPOA01000005">
    <property type="protein sequence ID" value="PAV30000.1"/>
    <property type="molecule type" value="Genomic_DNA"/>
</dbReference>
<keyword evidence="4" id="KW-1005">Bacterial flagellum biogenesis</keyword>
<evidence type="ECO:0000256" key="6">
    <source>
        <dbReference type="ARBA" id="ARBA00023225"/>
    </source>
</evidence>
<evidence type="ECO:0000256" key="4">
    <source>
        <dbReference type="ARBA" id="ARBA00022795"/>
    </source>
</evidence>
<comment type="similarity">
    <text evidence="2">Belongs to the FliH family.</text>
</comment>
<keyword evidence="10" id="KW-0966">Cell projection</keyword>
<keyword evidence="10" id="KW-0282">Flagellum</keyword>
<keyword evidence="11" id="KW-1185">Reference proteome</keyword>
<evidence type="ECO:0000256" key="8">
    <source>
        <dbReference type="SAM" id="Coils"/>
    </source>
</evidence>
<accession>A0A2A2IFS2</accession>
<name>A0A2A2IFS2_9BACI</name>
<evidence type="ECO:0000256" key="7">
    <source>
        <dbReference type="NCBIfam" id="TIGR03825"/>
    </source>
</evidence>
<evidence type="ECO:0000259" key="9">
    <source>
        <dbReference type="Pfam" id="PF02108"/>
    </source>
</evidence>
<dbReference type="GO" id="GO:0005829">
    <property type="term" value="C:cytosol"/>
    <property type="evidence" value="ECO:0007669"/>
    <property type="project" value="TreeGrafter"/>
</dbReference>
<keyword evidence="6" id="KW-1006">Bacterial flagellum protein export</keyword>
<evidence type="ECO:0000313" key="10">
    <source>
        <dbReference type="EMBL" id="PAV30000.1"/>
    </source>
</evidence>
<proteinExistence type="inferred from homology"/>
<dbReference type="AlphaFoldDB" id="A0A2A2IFS2"/>
<comment type="function">
    <text evidence="1">Needed for flagellar regrowth and assembly.</text>
</comment>
<organism evidence="10 11">
    <name type="scientific">Virgibacillus profundi</name>
    <dbReference type="NCBI Taxonomy" id="2024555"/>
    <lineage>
        <taxon>Bacteria</taxon>
        <taxon>Bacillati</taxon>
        <taxon>Bacillota</taxon>
        <taxon>Bacilli</taxon>
        <taxon>Bacillales</taxon>
        <taxon>Bacillaceae</taxon>
        <taxon>Virgibacillus</taxon>
    </lineage>
</organism>
<sequence length="277" mass="32082">MKKHKRELWALYEGWKILVRLLSHVVEVTTLLSNTGTHNNKVIQIKPIEVLKKDPIPTENEGINEIQNELQIAKNELQSLIQQKEKLLNETKKEIEVEKENWSKEKQLYIEKAKEEGHTAGIALGKEESLKQYEELLTKANSITDLVIKDYHSTIEKSENTILNLSIHTAEKIIKEKLETDPSSFLRIVKAAIKEITDQSVISIYLHPEKYEFVLKQKDELLHILENDTKLSIYMNDELDENSCLIQHPFGQIDAGIDTQLEEIRTVLHEIAMENKQ</sequence>
<reference evidence="10 11" key="1">
    <citation type="submission" date="2017-08" db="EMBL/GenBank/DDBJ databases">
        <title>Virgibacillus indicus sp. nov. and Virgibacillus profoundi sp. nov, two moderately halophilic bacteria isolated from marine sediment by using the Microfluidic Streak Plate.</title>
        <authorList>
            <person name="Xu B."/>
            <person name="Hu B."/>
            <person name="Wang J."/>
            <person name="Zhu Y."/>
            <person name="Huang L."/>
            <person name="Du W."/>
            <person name="Huang Y."/>
        </authorList>
    </citation>
    <scope>NUCLEOTIDE SEQUENCE [LARGE SCALE GENOMIC DNA]</scope>
    <source>
        <strain evidence="10 11">IO3-P3-H5</strain>
    </source>
</reference>
<evidence type="ECO:0000256" key="2">
    <source>
        <dbReference type="ARBA" id="ARBA00006602"/>
    </source>
</evidence>